<evidence type="ECO:0000256" key="1">
    <source>
        <dbReference type="SAM" id="MobiDB-lite"/>
    </source>
</evidence>
<keyword evidence="4" id="KW-1185">Reference proteome</keyword>
<dbReference type="PROSITE" id="PS00108">
    <property type="entry name" value="PROTEIN_KINASE_ST"/>
    <property type="match status" value="1"/>
</dbReference>
<feature type="domain" description="Protein kinase" evidence="2">
    <location>
        <begin position="103"/>
        <end position="493"/>
    </location>
</feature>
<dbReference type="InParanoid" id="A0A1Y2LXM7"/>
<dbReference type="Gene3D" id="1.10.510.10">
    <property type="entry name" value="Transferase(Phosphotransferase) domain 1"/>
    <property type="match status" value="1"/>
</dbReference>
<reference evidence="3 4" key="1">
    <citation type="journal article" date="2017" name="Genome Announc.">
        <title>Genome sequence of the saprophytic ascomycete Epicoccum nigrum ICMP 19927 strain isolated from New Zealand.</title>
        <authorList>
            <person name="Fokin M."/>
            <person name="Fleetwood D."/>
            <person name="Weir B.S."/>
            <person name="Villas-Boas S.G."/>
        </authorList>
    </citation>
    <scope>NUCLEOTIDE SEQUENCE [LARGE SCALE GENOMIC DNA]</scope>
    <source>
        <strain evidence="3 4">ICMP 19927</strain>
    </source>
</reference>
<proteinExistence type="predicted"/>
<dbReference type="InterPro" id="IPR008271">
    <property type="entry name" value="Ser/Thr_kinase_AS"/>
</dbReference>
<accession>A0A1Y2LXM7</accession>
<dbReference type="InterPro" id="IPR000719">
    <property type="entry name" value="Prot_kinase_dom"/>
</dbReference>
<dbReference type="Proteomes" id="UP000193240">
    <property type="component" value="Unassembled WGS sequence"/>
</dbReference>
<dbReference type="EMBL" id="KZ107845">
    <property type="protein sequence ID" value="OSS48590.1"/>
    <property type="molecule type" value="Genomic_DNA"/>
</dbReference>
<sequence length="696" mass="78819">MARLTEICIEATVGSPSRKILLALFLYLHRQPLLLKFIQWATSSSPDTPSDKSLPFTRESLSSYGIGEWHHWDIIRSQAIFRPVAILKGEDTYLEHTQRLPFIGTYTHIEEGSSGTVFNVKIAPGYWHTEDDNGNIEPNSTQSSMVVAIKTFKDSTMRNMEDTTFDFTTELNILRKIRDSNLQHNRILLDWGSITEFDEAGRIVKHSLIFQLAKFNLAQFLQDSQRFRTYTRKSILIKKLVDIVEALDFLHDKLEVMHLDIKPENILVFEKGFSQPDNPNLDQSKLALKLTDFGLSRKINGKHRTGHTRIEANNGVSQSSATPAPRSSGTYQGPEIQARDSSFASRKSDVWSIGCVALMMMAFIINGPDEVTKLQHKLSVDFMPRNGHETLFYIRSDTFPWNKEDYRYQYLEDFEPDIDGILWKVPPLQAAVHPQVIAWSNVIHTNYCGFRGEPLIKLYFKAIFYQALRINPSKRATASELLGSLRKVQNDWKALESSEANIDQLLATSRPHSLYHGHERRDIRDAGEDIQPQSEQRPQTIGEAQAHSEVSSVAPIPTSVSISDVPASEEAILLSAIERDNAEDVRDELVKTPGLLKLQFSESGAYPIQHAIIHERYKALGVLLSRADRGTMQQKSHGRTVLQQACVGAGDAKALRSLCDKARLIELTKETYKKNRGKLKTDARKAFDELYKKANA</sequence>
<gene>
    <name evidence="3" type="ORF">B5807_06932</name>
</gene>
<organism evidence="3 4">
    <name type="scientific">Epicoccum nigrum</name>
    <name type="common">Soil fungus</name>
    <name type="synonym">Epicoccum purpurascens</name>
    <dbReference type="NCBI Taxonomy" id="105696"/>
    <lineage>
        <taxon>Eukaryota</taxon>
        <taxon>Fungi</taxon>
        <taxon>Dikarya</taxon>
        <taxon>Ascomycota</taxon>
        <taxon>Pezizomycotina</taxon>
        <taxon>Dothideomycetes</taxon>
        <taxon>Pleosporomycetidae</taxon>
        <taxon>Pleosporales</taxon>
        <taxon>Pleosporineae</taxon>
        <taxon>Didymellaceae</taxon>
        <taxon>Epicoccum</taxon>
    </lineage>
</organism>
<dbReference type="GO" id="GO:0005524">
    <property type="term" value="F:ATP binding"/>
    <property type="evidence" value="ECO:0007669"/>
    <property type="project" value="InterPro"/>
</dbReference>
<dbReference type="GO" id="GO:0005634">
    <property type="term" value="C:nucleus"/>
    <property type="evidence" value="ECO:0007669"/>
    <property type="project" value="TreeGrafter"/>
</dbReference>
<protein>
    <recommendedName>
        <fullName evidence="2">Protein kinase domain-containing protein</fullName>
    </recommendedName>
</protein>
<dbReference type="PANTHER" id="PTHR44167:SF24">
    <property type="entry name" value="SERINE_THREONINE-PROTEIN KINASE CHK2"/>
    <property type="match status" value="1"/>
</dbReference>
<dbReference type="PROSITE" id="PS50011">
    <property type="entry name" value="PROTEIN_KINASE_DOM"/>
    <property type="match status" value="1"/>
</dbReference>
<evidence type="ECO:0000313" key="3">
    <source>
        <dbReference type="EMBL" id="OSS48590.1"/>
    </source>
</evidence>
<name>A0A1Y2LXM7_EPING</name>
<dbReference type="AlphaFoldDB" id="A0A1Y2LXM7"/>
<dbReference type="GO" id="GO:0044773">
    <property type="term" value="P:mitotic DNA damage checkpoint signaling"/>
    <property type="evidence" value="ECO:0007669"/>
    <property type="project" value="TreeGrafter"/>
</dbReference>
<feature type="region of interest" description="Disordered" evidence="1">
    <location>
        <begin position="304"/>
        <end position="340"/>
    </location>
</feature>
<dbReference type="GO" id="GO:0005737">
    <property type="term" value="C:cytoplasm"/>
    <property type="evidence" value="ECO:0007669"/>
    <property type="project" value="TreeGrafter"/>
</dbReference>
<evidence type="ECO:0000259" key="2">
    <source>
        <dbReference type="PROSITE" id="PS50011"/>
    </source>
</evidence>
<feature type="compositionally biased region" description="Polar residues" evidence="1">
    <location>
        <begin position="314"/>
        <end position="331"/>
    </location>
</feature>
<dbReference type="GO" id="GO:0004674">
    <property type="term" value="F:protein serine/threonine kinase activity"/>
    <property type="evidence" value="ECO:0007669"/>
    <property type="project" value="TreeGrafter"/>
</dbReference>
<dbReference type="OMA" id="HERRDIR"/>
<dbReference type="Pfam" id="PF00069">
    <property type="entry name" value="Pkinase"/>
    <property type="match status" value="1"/>
</dbReference>
<dbReference type="SUPFAM" id="SSF56112">
    <property type="entry name" value="Protein kinase-like (PK-like)"/>
    <property type="match status" value="1"/>
</dbReference>
<evidence type="ECO:0000313" key="4">
    <source>
        <dbReference type="Proteomes" id="UP000193240"/>
    </source>
</evidence>
<feature type="region of interest" description="Disordered" evidence="1">
    <location>
        <begin position="521"/>
        <end position="545"/>
    </location>
</feature>
<dbReference type="CDD" id="cd00180">
    <property type="entry name" value="PKc"/>
    <property type="match status" value="1"/>
</dbReference>
<dbReference type="InterPro" id="IPR011009">
    <property type="entry name" value="Kinase-like_dom_sf"/>
</dbReference>
<dbReference type="SMART" id="SM00220">
    <property type="entry name" value="S_TKc"/>
    <property type="match status" value="1"/>
</dbReference>
<dbReference type="PANTHER" id="PTHR44167">
    <property type="entry name" value="OVARIAN-SPECIFIC SERINE/THREONINE-PROTEIN KINASE LOK-RELATED"/>
    <property type="match status" value="1"/>
</dbReference>